<dbReference type="AlphaFoldDB" id="A0A564YH10"/>
<evidence type="ECO:0000313" key="1">
    <source>
        <dbReference type="EMBL" id="VUZ46577.1"/>
    </source>
</evidence>
<name>A0A564YH10_HYMDI</name>
<reference evidence="1 2" key="1">
    <citation type="submission" date="2019-07" db="EMBL/GenBank/DDBJ databases">
        <authorList>
            <person name="Jastrzebski P J."/>
            <person name="Paukszto L."/>
            <person name="Jastrzebski P J."/>
        </authorList>
    </citation>
    <scope>NUCLEOTIDE SEQUENCE [LARGE SCALE GENOMIC DNA]</scope>
    <source>
        <strain evidence="1 2">WMS-il1</strain>
    </source>
</reference>
<organism evidence="1 2">
    <name type="scientific">Hymenolepis diminuta</name>
    <name type="common">Rat tapeworm</name>
    <dbReference type="NCBI Taxonomy" id="6216"/>
    <lineage>
        <taxon>Eukaryota</taxon>
        <taxon>Metazoa</taxon>
        <taxon>Spiralia</taxon>
        <taxon>Lophotrochozoa</taxon>
        <taxon>Platyhelminthes</taxon>
        <taxon>Cestoda</taxon>
        <taxon>Eucestoda</taxon>
        <taxon>Cyclophyllidea</taxon>
        <taxon>Hymenolepididae</taxon>
        <taxon>Hymenolepis</taxon>
    </lineage>
</organism>
<dbReference type="Proteomes" id="UP000321570">
    <property type="component" value="Unassembled WGS sequence"/>
</dbReference>
<protein>
    <submittedName>
        <fullName evidence="1">Uncharacterized protein</fullName>
    </submittedName>
</protein>
<dbReference type="EMBL" id="CABIJS010000222">
    <property type="protein sequence ID" value="VUZ46577.1"/>
    <property type="molecule type" value="Genomic_DNA"/>
</dbReference>
<evidence type="ECO:0000313" key="2">
    <source>
        <dbReference type="Proteomes" id="UP000321570"/>
    </source>
</evidence>
<keyword evidence="2" id="KW-1185">Reference proteome</keyword>
<proteinExistence type="predicted"/>
<gene>
    <name evidence="1" type="ORF">WMSIL1_LOCUS6565</name>
</gene>
<sequence length="152" mass="17670">MEEVFCQDFSLFNARFNHLKLVINHDLDLEDFAGVVNFRCFKFKFGNITDEQFRCHFHPWTSDEALVVTKTPAVKNNREKSHCKAVGIGQRWVKMKNLRRDSTVIDFDSSLTCLINEMSVSMSQSAKFLAQPNPIEQKPLSPCPCCRNWNFF</sequence>
<accession>A0A564YH10</accession>